<dbReference type="PROSITE" id="PS51257">
    <property type="entry name" value="PROKAR_LIPOPROTEIN"/>
    <property type="match status" value="1"/>
</dbReference>
<accession>A0ABS3E528</accession>
<sequence>MKNISRLILATAITTSLLAGCDAKPTAAPSAVEPEHTHNAASAEAIASPVETFGKPVIYQVLPRLFGNTNATNRPWGTIEENGVGKFSDFTPQALQQIRALGADYIWYTGSLHHAVVRDYTAFGISNDDPDVVKGRAGSPYAVKDYYTVNPDLANDPGKRLEEFKALVERSHAAGLKVIIDIVPNHVARNYQSLAKPEGVRDFGADDDTSVAYARDNNFYYVPGEPFLVPVAEDAYQPLNGEAHPLVDGKFTETPAKWTGNGSRAPQPKQDDWYETVKINFGVRPDGSHDFPALPAGYAQKDYRAHAAFWADKDVPSSWEKFRQITDYWLAFGIDGFRYDMAGMVPVEFWSYLNSSIKMQKPDALLLAEIYQPDLYRDYVHLGKMDYLYDKVGTYDAIRAVMEGKAATDPLVEIQESLRGIEDNMLRFMENHDEQRIASPEFAGNAEAGKPAMVVSAALSGAPTLVYFGQELGEPGAGDAGFGKASRTTIFDYWSVPTIRRWNNEGNFNSEKLSEAEQSLQRFYRTLLTFSQQSPALTGKFFDLHQVNRSQGENYTDKLYSFARWAGDERLLVIANFADRDSTTSLRLPKALIEAWQLAPGKYTLTNQLQQGSAEMVVRDDLSAAVSLDTPRLSGQILRVGR</sequence>
<keyword evidence="1" id="KW-0732">Signal</keyword>
<dbReference type="InterPro" id="IPR017853">
    <property type="entry name" value="GH"/>
</dbReference>
<dbReference type="InterPro" id="IPR006047">
    <property type="entry name" value="GH13_cat_dom"/>
</dbReference>
<dbReference type="Pfam" id="PF00128">
    <property type="entry name" value="Alpha-amylase"/>
    <property type="match status" value="2"/>
</dbReference>
<comment type="caution">
    <text evidence="3">The sequence shown here is derived from an EMBL/GenBank/DDBJ whole genome shotgun (WGS) entry which is preliminary data.</text>
</comment>
<keyword evidence="4" id="KW-1185">Reference proteome</keyword>
<dbReference type="PANTHER" id="PTHR10357:SF205">
    <property type="entry name" value="O-GLYCOSYL HYDROLASE FAMILY 13"/>
    <property type="match status" value="1"/>
</dbReference>
<name>A0ABS3E528_9GAMM</name>
<dbReference type="SUPFAM" id="SSF51445">
    <property type="entry name" value="(Trans)glycosidases"/>
    <property type="match status" value="1"/>
</dbReference>
<dbReference type="SMART" id="SM00642">
    <property type="entry name" value="Aamy"/>
    <property type="match status" value="1"/>
</dbReference>
<dbReference type="SUPFAM" id="SSF51011">
    <property type="entry name" value="Glycosyl hydrolase domain"/>
    <property type="match status" value="1"/>
</dbReference>
<proteinExistence type="predicted"/>
<dbReference type="CDD" id="cd11349">
    <property type="entry name" value="AmyAc_3"/>
    <property type="match status" value="1"/>
</dbReference>
<evidence type="ECO:0000313" key="4">
    <source>
        <dbReference type="Proteomes" id="UP000664293"/>
    </source>
</evidence>
<dbReference type="EMBL" id="JAEKJR010000002">
    <property type="protein sequence ID" value="MBN8430406.1"/>
    <property type="molecule type" value="Genomic_DNA"/>
</dbReference>
<dbReference type="Gene3D" id="3.20.20.80">
    <property type="entry name" value="Glycosidases"/>
    <property type="match status" value="2"/>
</dbReference>
<dbReference type="Proteomes" id="UP000664293">
    <property type="component" value="Unassembled WGS sequence"/>
</dbReference>
<evidence type="ECO:0000256" key="1">
    <source>
        <dbReference type="SAM" id="SignalP"/>
    </source>
</evidence>
<dbReference type="PANTHER" id="PTHR10357">
    <property type="entry name" value="ALPHA-AMYLASE FAMILY MEMBER"/>
    <property type="match status" value="1"/>
</dbReference>
<feature type="chain" id="PRO_5045127437" evidence="1">
    <location>
        <begin position="20"/>
        <end position="642"/>
    </location>
</feature>
<organism evidence="3 4">
    <name type="scientific">Microbulbifer salipaludis</name>
    <dbReference type="NCBI Taxonomy" id="187980"/>
    <lineage>
        <taxon>Bacteria</taxon>
        <taxon>Pseudomonadati</taxon>
        <taxon>Pseudomonadota</taxon>
        <taxon>Gammaproteobacteria</taxon>
        <taxon>Cellvibrionales</taxon>
        <taxon>Microbulbiferaceae</taxon>
        <taxon>Microbulbifer</taxon>
    </lineage>
</organism>
<reference evidence="3 4" key="1">
    <citation type="submission" date="2020-12" db="EMBL/GenBank/DDBJ databases">
        <title>Oil enriched cultivation method for isolating marine PHA-producing bacteria.</title>
        <authorList>
            <person name="Zheng W."/>
            <person name="Yu S."/>
            <person name="Huang Y."/>
        </authorList>
    </citation>
    <scope>NUCLEOTIDE SEQUENCE [LARGE SCALE GENOMIC DNA]</scope>
    <source>
        <strain evidence="3 4">SN0-2</strain>
    </source>
</reference>
<protein>
    <submittedName>
        <fullName evidence="3">Alpha-amylase</fullName>
    </submittedName>
</protein>
<gene>
    <name evidence="3" type="ORF">JF535_06005</name>
</gene>
<dbReference type="RefSeq" id="WP_207000354.1">
    <property type="nucleotide sequence ID" value="NZ_JAEKJR010000002.1"/>
</dbReference>
<feature type="domain" description="Glycosyl hydrolase family 13 catalytic" evidence="2">
    <location>
        <begin position="60"/>
        <end position="531"/>
    </location>
</feature>
<feature type="signal peptide" evidence="1">
    <location>
        <begin position="1"/>
        <end position="19"/>
    </location>
</feature>
<evidence type="ECO:0000259" key="2">
    <source>
        <dbReference type="SMART" id="SM00642"/>
    </source>
</evidence>
<evidence type="ECO:0000313" key="3">
    <source>
        <dbReference type="EMBL" id="MBN8430406.1"/>
    </source>
</evidence>